<proteinExistence type="predicted"/>
<sequence>MNNLSIKHNPDIKSETNGSALIEKKDKKIKKSQYTDSTLLNETLIYRKLSRKRHEPRHDEVTISELKRRL</sequence>
<evidence type="ECO:0000313" key="1">
    <source>
        <dbReference type="EMBL" id="KAF0768593.1"/>
    </source>
</evidence>
<reference evidence="1 2" key="1">
    <citation type="submission" date="2019-08" db="EMBL/GenBank/DDBJ databases">
        <title>Whole genome of Aphis craccivora.</title>
        <authorList>
            <person name="Voronova N.V."/>
            <person name="Shulinski R.S."/>
            <person name="Bandarenka Y.V."/>
            <person name="Zhorov D.G."/>
            <person name="Warner D."/>
        </authorList>
    </citation>
    <scope>NUCLEOTIDE SEQUENCE [LARGE SCALE GENOMIC DNA]</scope>
    <source>
        <strain evidence="1">180601</strain>
        <tissue evidence="1">Whole Body</tissue>
    </source>
</reference>
<comment type="caution">
    <text evidence="1">The sequence shown here is derived from an EMBL/GenBank/DDBJ whole genome shotgun (WGS) entry which is preliminary data.</text>
</comment>
<name>A0A6G0ZDB8_APHCR</name>
<dbReference type="Proteomes" id="UP000478052">
    <property type="component" value="Unassembled WGS sequence"/>
</dbReference>
<dbReference type="AlphaFoldDB" id="A0A6G0ZDB8"/>
<evidence type="ECO:0000313" key="2">
    <source>
        <dbReference type="Proteomes" id="UP000478052"/>
    </source>
</evidence>
<keyword evidence="2" id="KW-1185">Reference proteome</keyword>
<dbReference type="EMBL" id="VUJU01000742">
    <property type="protein sequence ID" value="KAF0768593.1"/>
    <property type="molecule type" value="Genomic_DNA"/>
</dbReference>
<accession>A0A6G0ZDB8</accession>
<protein>
    <submittedName>
        <fullName evidence="1">THO complex subunit 2 isoform X3</fullName>
    </submittedName>
</protein>
<organism evidence="1 2">
    <name type="scientific">Aphis craccivora</name>
    <name type="common">Cowpea aphid</name>
    <dbReference type="NCBI Taxonomy" id="307492"/>
    <lineage>
        <taxon>Eukaryota</taxon>
        <taxon>Metazoa</taxon>
        <taxon>Ecdysozoa</taxon>
        <taxon>Arthropoda</taxon>
        <taxon>Hexapoda</taxon>
        <taxon>Insecta</taxon>
        <taxon>Pterygota</taxon>
        <taxon>Neoptera</taxon>
        <taxon>Paraneoptera</taxon>
        <taxon>Hemiptera</taxon>
        <taxon>Sternorrhyncha</taxon>
        <taxon>Aphidomorpha</taxon>
        <taxon>Aphidoidea</taxon>
        <taxon>Aphididae</taxon>
        <taxon>Aphidini</taxon>
        <taxon>Aphis</taxon>
        <taxon>Aphis</taxon>
    </lineage>
</organism>
<gene>
    <name evidence="1" type="ORF">FWK35_00014496</name>
</gene>